<feature type="region of interest" description="Disordered" evidence="1">
    <location>
        <begin position="31"/>
        <end position="95"/>
    </location>
</feature>
<evidence type="ECO:0000313" key="2">
    <source>
        <dbReference type="EMBL" id="KAJ7727891.1"/>
    </source>
</evidence>
<evidence type="ECO:0000313" key="3">
    <source>
        <dbReference type="Proteomes" id="UP001215598"/>
    </source>
</evidence>
<feature type="compositionally biased region" description="Low complexity" evidence="1">
    <location>
        <begin position="31"/>
        <end position="52"/>
    </location>
</feature>
<organism evidence="2 3">
    <name type="scientific">Mycena metata</name>
    <dbReference type="NCBI Taxonomy" id="1033252"/>
    <lineage>
        <taxon>Eukaryota</taxon>
        <taxon>Fungi</taxon>
        <taxon>Dikarya</taxon>
        <taxon>Basidiomycota</taxon>
        <taxon>Agaricomycotina</taxon>
        <taxon>Agaricomycetes</taxon>
        <taxon>Agaricomycetidae</taxon>
        <taxon>Agaricales</taxon>
        <taxon>Marasmiineae</taxon>
        <taxon>Mycenaceae</taxon>
        <taxon>Mycena</taxon>
    </lineage>
</organism>
<feature type="compositionally biased region" description="Polar residues" evidence="1">
    <location>
        <begin position="74"/>
        <end position="86"/>
    </location>
</feature>
<keyword evidence="3" id="KW-1185">Reference proteome</keyword>
<comment type="caution">
    <text evidence="2">The sequence shown here is derived from an EMBL/GenBank/DDBJ whole genome shotgun (WGS) entry which is preliminary data.</text>
</comment>
<evidence type="ECO:0000256" key="1">
    <source>
        <dbReference type="SAM" id="MobiDB-lite"/>
    </source>
</evidence>
<protein>
    <submittedName>
        <fullName evidence="2">Uncharacterized protein</fullName>
    </submittedName>
</protein>
<reference evidence="2" key="1">
    <citation type="submission" date="2023-03" db="EMBL/GenBank/DDBJ databases">
        <title>Massive genome expansion in bonnet fungi (Mycena s.s.) driven by repeated elements and novel gene families across ecological guilds.</title>
        <authorList>
            <consortium name="Lawrence Berkeley National Laboratory"/>
            <person name="Harder C.B."/>
            <person name="Miyauchi S."/>
            <person name="Viragh M."/>
            <person name="Kuo A."/>
            <person name="Thoen E."/>
            <person name="Andreopoulos B."/>
            <person name="Lu D."/>
            <person name="Skrede I."/>
            <person name="Drula E."/>
            <person name="Henrissat B."/>
            <person name="Morin E."/>
            <person name="Kohler A."/>
            <person name="Barry K."/>
            <person name="LaButti K."/>
            <person name="Morin E."/>
            <person name="Salamov A."/>
            <person name="Lipzen A."/>
            <person name="Mereny Z."/>
            <person name="Hegedus B."/>
            <person name="Baldrian P."/>
            <person name="Stursova M."/>
            <person name="Weitz H."/>
            <person name="Taylor A."/>
            <person name="Grigoriev I.V."/>
            <person name="Nagy L.G."/>
            <person name="Martin F."/>
            <person name="Kauserud H."/>
        </authorList>
    </citation>
    <scope>NUCLEOTIDE SEQUENCE</scope>
    <source>
        <strain evidence="2">CBHHK182m</strain>
    </source>
</reference>
<dbReference type="Proteomes" id="UP001215598">
    <property type="component" value="Unassembled WGS sequence"/>
</dbReference>
<feature type="region of interest" description="Disordered" evidence="1">
    <location>
        <begin position="182"/>
        <end position="230"/>
    </location>
</feature>
<feature type="compositionally biased region" description="Polar residues" evidence="1">
    <location>
        <begin position="278"/>
        <end position="296"/>
    </location>
</feature>
<proteinExistence type="predicted"/>
<dbReference type="AlphaFoldDB" id="A0AAD7HTK1"/>
<feature type="region of interest" description="Disordered" evidence="1">
    <location>
        <begin position="260"/>
        <end position="296"/>
    </location>
</feature>
<dbReference type="EMBL" id="JARKIB010000176">
    <property type="protein sequence ID" value="KAJ7727891.1"/>
    <property type="molecule type" value="Genomic_DNA"/>
</dbReference>
<feature type="compositionally biased region" description="Low complexity" evidence="1">
    <location>
        <begin position="191"/>
        <end position="205"/>
    </location>
</feature>
<name>A0AAD7HTK1_9AGAR</name>
<sequence>MSPPLSSYASSSLLPLPSFATAVSSFTILNSSSRPVSSTSTLSRLRARSTPRCSSLPTQEPQAAELVVDLKLSPPSTSSRPFTQDLSRPRPSRPQPTLAVAVAVVNIFKTVRSRPQWDTDRQALKTSNSLFKILSPSSSLFVVIVVAAAVNLQGHQEARSRFRVKTSVGYCRVAQVRKASRFTKLSRSSRRSSPSRQIPQVSSPQNSSRPRWETAQEYQGDKTSSLKFSSSSSRHLVEDLSGRLVKIQVAARPQDSITQWDTAQDIARPQDSRRRKTSVGNCSRLKTPQDLSGTLLKSQDPRRQDLSGKLLKMLQDLKIQDAKTSVGNCSRLKTPQDLSGTLLKSSSATCSKLRFGQVVPQALFKLAASAIKLILRMPAFSFFEGLQASDLS</sequence>
<accession>A0AAD7HTK1</accession>
<gene>
    <name evidence="2" type="ORF">B0H16DRAFT_1470716</name>
</gene>